<organism evidence="1">
    <name type="scientific">Tanacetum cinerariifolium</name>
    <name type="common">Dalmatian daisy</name>
    <name type="synonym">Chrysanthemum cinerariifolium</name>
    <dbReference type="NCBI Taxonomy" id="118510"/>
    <lineage>
        <taxon>Eukaryota</taxon>
        <taxon>Viridiplantae</taxon>
        <taxon>Streptophyta</taxon>
        <taxon>Embryophyta</taxon>
        <taxon>Tracheophyta</taxon>
        <taxon>Spermatophyta</taxon>
        <taxon>Magnoliopsida</taxon>
        <taxon>eudicotyledons</taxon>
        <taxon>Gunneridae</taxon>
        <taxon>Pentapetalae</taxon>
        <taxon>asterids</taxon>
        <taxon>campanulids</taxon>
        <taxon>Asterales</taxon>
        <taxon>Asteraceae</taxon>
        <taxon>Asteroideae</taxon>
        <taxon>Anthemideae</taxon>
        <taxon>Anthemidinae</taxon>
        <taxon>Tanacetum</taxon>
    </lineage>
</organism>
<protein>
    <submittedName>
        <fullName evidence="1">Uncharacterized protein</fullName>
    </submittedName>
</protein>
<proteinExistence type="predicted"/>
<evidence type="ECO:0000313" key="1">
    <source>
        <dbReference type="EMBL" id="GEU28099.1"/>
    </source>
</evidence>
<comment type="caution">
    <text evidence="1">The sequence shown here is derived from an EMBL/GenBank/DDBJ whole genome shotgun (WGS) entry which is preliminary data.</text>
</comment>
<accession>A0A699GDQ0</accession>
<dbReference type="EMBL" id="BKCJ010000001">
    <property type="protein sequence ID" value="GEU28099.1"/>
    <property type="molecule type" value="Genomic_DNA"/>
</dbReference>
<reference evidence="1" key="1">
    <citation type="journal article" date="2019" name="Sci. Rep.">
        <title>Draft genome of Tanacetum cinerariifolium, the natural source of mosquito coil.</title>
        <authorList>
            <person name="Yamashiro T."/>
            <person name="Shiraishi A."/>
            <person name="Satake H."/>
            <person name="Nakayama K."/>
        </authorList>
    </citation>
    <scope>NUCLEOTIDE SEQUENCE</scope>
</reference>
<sequence>MTFVAATIAFDSNKKPPCPKPGQARRLVENGVGLCISVVQCPVRRSLFTFTLFHVRKVHENLIGTQPAHRRIARFFSSYARQFTYTLRIAVIDLFRRTARRARARVGKRICRIAPDVVASKRVNCRLGVCDLDLTAVRCARPAAESGSRYAAWTLGLRRARRPIAALTIAVRQRVAAAGCMKKTLVGIGALWRAAVSGRSSEGGHRDRAEDRGLTLLMRRECMALNYRAPTCPSRLRRARRSIPVQRAAGLVFDDAGLEEVALFFQVDHLAHPRERIFFLVEQRLEADLGGAAVGDEAQIAFEHGGVQTEHAAWHGVFGVGVFQVHGLQEQLLDLFLEGWRPQQWIFHLDGVDQVDAEVAMHRFVAQDVLVLLGRTHHLVLAAQRQDLGEAHVEEQAFHQAGEHDQGLEQFLVAFHGAGGEGGVGQGLDERDQEFILVADRFDFVVGVEDLRFVQAQRLHDVLVGVGMDRLLERLAQQVLAALGRRDVAVGAQHDVVGGQRVGGHKKAQVALDQATLVVGQAVRVFPQLDVALHIDFLRHPVVGAAGQSVIPHRRAAALAGIQYCARLAQLDPGLRRDDGAEASGARLHRGGLLAGFAFLETVVARTQVAGFAVFLGGRGHCGSYRGSCGDRRYRSDRHCRFGAGRHAAIDCHGVQGAGLRGRLLGVGGRGGAQVVRGFQAAQPCQFVGLVQFFTRRAGHVDVQRLGLVDPLLAPRSRFHQPAWRDFERGGVDVAQVVRDAVDLGQRAVEVFQVGDHDFIPQVAGLQVAHQVAVDLREFARQVRFHVQVLERRFDTGRHADDVRNGGRRCDRHAVRVTHAELGDAFAHRGPVHGRGQVLLEVAAAFIGQQLDRVLRQDAAVPQRTFVRRVVAAFFGQFGRGQVGVVAHRFHRRVGKVHALLRGERHAHHVQAVLEAHHAHAHRTVAHIGVACFFDGVVVDIDDVIEHAHRGADGLLQFHVIELALFHVRRQVDRTEVADGDFVRTGVQGDLGAQVRAVDHAHVRLRRTDVAWVLERDPRVAGFEQHRQHLAPQVQRGDLLEYTDFAGGSAGFVSDVRFFEGLADQVVQVRRVRWREQGPVALLHHALHEQVGNPVGRVHVVGAAAVVARVLAQVQELFDVHVPGFQVRAHRALALAALVHRHGGVVDHFQERHHALRFAVGALDVGAQRAHRGPVVTEAAGKLGQQRVFLDGVVDAFQVVRHGGQVARRQLRTQGARVEQGRRGRHEVERRQQVVELDGARFAVLFIERQAHGHAHVERLRHFDAHVAHVQEVAVVQGLQADVTELQVAVGDQRLGQAFQVELGQLGVQQFVLDAVGDVLREVRDVFGGSGALRDFLAEDFLADRVQQDAGRHLRVGRVFFHQRARRQDGGLVQLFDRHAVVQVFQGFGQDGVGIDVFFQADAGSVDQACDAAHFQRLALAVFQHVDLRRGDGGGAALRFLGQTALFHVLGAVQHVGAGHVMFARAHQRQFHLVLHVFDVERAARRLAPHERGHHAGGELLYQFADAGRGGALATVHGQEGLGHGDRDFRRFKRDDRAVAADDAVVTEVAGGRGRAAGGARSGCWDQRWIEGGVLSRLH</sequence>
<name>A0A699GDQ0_TANCI</name>
<gene>
    <name evidence="1" type="ORF">Tci_000077</name>
</gene>